<dbReference type="EMBL" id="CP024785">
    <property type="protein sequence ID" value="AUB34700.1"/>
    <property type="molecule type" value="Genomic_DNA"/>
</dbReference>
<gene>
    <name evidence="2" type="ORF">COO91_00529</name>
</gene>
<keyword evidence="1" id="KW-0812">Transmembrane</keyword>
<accession>A0A2K8SH64</accession>
<name>A0A2K8SH64_9NOSO</name>
<dbReference type="Proteomes" id="UP000232003">
    <property type="component" value="Chromosome"/>
</dbReference>
<reference evidence="2 3" key="1">
    <citation type="submission" date="2017-11" db="EMBL/GenBank/DDBJ databases">
        <title>Complete genome of a free-living desiccation-tolerant cyanobacterium and its photosynthetic adaptation to extreme terrestrial habitat.</title>
        <authorList>
            <person name="Shang J."/>
        </authorList>
    </citation>
    <scope>NUCLEOTIDE SEQUENCE [LARGE SCALE GENOMIC DNA]</scope>
    <source>
        <strain evidence="2 3">CCNUN1</strain>
    </source>
</reference>
<keyword evidence="1" id="KW-0472">Membrane</keyword>
<proteinExistence type="predicted"/>
<evidence type="ECO:0000313" key="2">
    <source>
        <dbReference type="EMBL" id="AUB34700.1"/>
    </source>
</evidence>
<keyword evidence="3" id="KW-1185">Reference proteome</keyword>
<dbReference type="AlphaFoldDB" id="A0A2K8SH64"/>
<organism evidence="2 3">
    <name type="scientific">Nostoc flagelliforme CCNUN1</name>
    <dbReference type="NCBI Taxonomy" id="2038116"/>
    <lineage>
        <taxon>Bacteria</taxon>
        <taxon>Bacillati</taxon>
        <taxon>Cyanobacteriota</taxon>
        <taxon>Cyanophyceae</taxon>
        <taxon>Nostocales</taxon>
        <taxon>Nostocaceae</taxon>
        <taxon>Nostoc</taxon>
    </lineage>
</organism>
<evidence type="ECO:0000256" key="1">
    <source>
        <dbReference type="SAM" id="Phobius"/>
    </source>
</evidence>
<keyword evidence="1" id="KW-1133">Transmembrane helix</keyword>
<sequence>MRGYGIWIVTQLNPLSAFTVIVSDYVLTYQMLVRRKKSLGIGHGAN</sequence>
<feature type="transmembrane region" description="Helical" evidence="1">
    <location>
        <begin position="6"/>
        <end position="27"/>
    </location>
</feature>
<evidence type="ECO:0000313" key="3">
    <source>
        <dbReference type="Proteomes" id="UP000232003"/>
    </source>
</evidence>
<protein>
    <submittedName>
        <fullName evidence="2">Uncharacterized protein</fullName>
    </submittedName>
</protein>
<dbReference type="KEGG" id="nfl:COO91_00529"/>